<name>A0A523Y1I0_UNCAE</name>
<dbReference type="Pfam" id="PF14451">
    <property type="entry name" value="Ub-Mut7C"/>
    <property type="match status" value="1"/>
</dbReference>
<evidence type="ECO:0000256" key="1">
    <source>
        <dbReference type="SAM" id="MobiDB-lite"/>
    </source>
</evidence>
<sequence>MSHTVYFRLYEELNDYLPEEKRKRTFSLSLKGPTTVEEAICFLGVPPEEVDLVLVNGESAPFNHVTRDADRVSVYPIFESLDVSTVTILRDKSLLAIKLARESNNRSTKKKTLERRKRNGPKKDR</sequence>
<evidence type="ECO:0000313" key="3">
    <source>
        <dbReference type="EMBL" id="TET85408.1"/>
    </source>
</evidence>
<dbReference type="EMBL" id="SOII01000131">
    <property type="protein sequence ID" value="TET85408.1"/>
    <property type="molecule type" value="Genomic_DNA"/>
</dbReference>
<dbReference type="SUPFAM" id="SSF54285">
    <property type="entry name" value="MoaD/ThiS"/>
    <property type="match status" value="1"/>
</dbReference>
<dbReference type="InterPro" id="IPR016155">
    <property type="entry name" value="Mopterin_synth/thiamin_S_b"/>
</dbReference>
<dbReference type="InterPro" id="IPR027798">
    <property type="entry name" value="Ub_Mut7C"/>
</dbReference>
<feature type="region of interest" description="Disordered" evidence="1">
    <location>
        <begin position="104"/>
        <end position="125"/>
    </location>
</feature>
<protein>
    <recommendedName>
        <fullName evidence="2">Ubiquitin Mut7-C domain-containing protein</fullName>
    </recommendedName>
</protein>
<accession>A0A523Y1I0</accession>
<organism evidence="3 4">
    <name type="scientific">Aerophobetes bacterium</name>
    <dbReference type="NCBI Taxonomy" id="2030807"/>
    <lineage>
        <taxon>Bacteria</taxon>
        <taxon>Candidatus Aerophobota</taxon>
    </lineage>
</organism>
<reference evidence="3 4" key="1">
    <citation type="submission" date="2019-03" db="EMBL/GenBank/DDBJ databases">
        <title>Metabolic potential of uncultured bacteria and archaea associated with petroleum seepage in deep-sea sediments.</title>
        <authorList>
            <person name="Dong X."/>
            <person name="Hubert C."/>
        </authorList>
    </citation>
    <scope>NUCLEOTIDE SEQUENCE [LARGE SCALE GENOMIC DNA]</scope>
    <source>
        <strain evidence="3">E29_bin25</strain>
    </source>
</reference>
<feature type="domain" description="Ubiquitin Mut7-C" evidence="2">
    <location>
        <begin position="4"/>
        <end position="82"/>
    </location>
</feature>
<gene>
    <name evidence="3" type="ORF">E3J32_01785</name>
</gene>
<proteinExistence type="predicted"/>
<evidence type="ECO:0000259" key="2">
    <source>
        <dbReference type="Pfam" id="PF14451"/>
    </source>
</evidence>
<dbReference type="Proteomes" id="UP000315669">
    <property type="component" value="Unassembled WGS sequence"/>
</dbReference>
<comment type="caution">
    <text evidence="3">The sequence shown here is derived from an EMBL/GenBank/DDBJ whole genome shotgun (WGS) entry which is preliminary data.</text>
</comment>
<evidence type="ECO:0000313" key="4">
    <source>
        <dbReference type="Proteomes" id="UP000315669"/>
    </source>
</evidence>
<dbReference type="AlphaFoldDB" id="A0A523Y1I0"/>
<feature type="compositionally biased region" description="Basic residues" evidence="1">
    <location>
        <begin position="107"/>
        <end position="125"/>
    </location>
</feature>